<dbReference type="STRING" id="1029756.W911_09205"/>
<evidence type="ECO:0000313" key="2">
    <source>
        <dbReference type="EMBL" id="AHB50145.1"/>
    </source>
</evidence>
<dbReference type="OrthoDB" id="7933429at2"/>
<name>V5SJ77_9HYPH</name>
<feature type="chain" id="PRO_5004741656" evidence="1">
    <location>
        <begin position="35"/>
        <end position="185"/>
    </location>
</feature>
<evidence type="ECO:0000256" key="1">
    <source>
        <dbReference type="SAM" id="SignalP"/>
    </source>
</evidence>
<dbReference type="RefSeq" id="WP_023787210.1">
    <property type="nucleotide sequence ID" value="NC_022997.1"/>
</dbReference>
<sequence length="185" mass="19075">MMLRRFALTSTPAARSGAILALCALAGAGVIASANTEAVVAKRFTVALEAPSQQTSPSETASNRTLVSGTEAYWLSERQRLDSDGVSVEPAAWSGPMAPGLTVGDRFTLPGGKAERVLQVVAIADIEPTPGTLQSTLQTGTAAPGRQIAITCRDLTAPDGHTHLVTFVVPAGTALASQKQPPQTL</sequence>
<gene>
    <name evidence="2" type="ORF">W911_09205</name>
</gene>
<feature type="signal peptide" evidence="1">
    <location>
        <begin position="1"/>
        <end position="34"/>
    </location>
</feature>
<keyword evidence="1" id="KW-0732">Signal</keyword>
<evidence type="ECO:0000313" key="3">
    <source>
        <dbReference type="Proteomes" id="UP000018542"/>
    </source>
</evidence>
<dbReference type="HOGENOM" id="CLU_1459455_0_0_5"/>
<dbReference type="AlphaFoldDB" id="V5SJ77"/>
<keyword evidence="3" id="KW-1185">Reference proteome</keyword>
<dbReference type="KEGG" id="hni:W911_09205"/>
<dbReference type="EMBL" id="CP006912">
    <property type="protein sequence ID" value="AHB50145.1"/>
    <property type="molecule type" value="Genomic_DNA"/>
</dbReference>
<protein>
    <submittedName>
        <fullName evidence="2">Uncharacterized protein</fullName>
    </submittedName>
</protein>
<organism evidence="2 3">
    <name type="scientific">Hyphomicrobium nitrativorans NL23</name>
    <dbReference type="NCBI Taxonomy" id="1029756"/>
    <lineage>
        <taxon>Bacteria</taxon>
        <taxon>Pseudomonadati</taxon>
        <taxon>Pseudomonadota</taxon>
        <taxon>Alphaproteobacteria</taxon>
        <taxon>Hyphomicrobiales</taxon>
        <taxon>Hyphomicrobiaceae</taxon>
        <taxon>Hyphomicrobium</taxon>
    </lineage>
</organism>
<reference evidence="2 3" key="1">
    <citation type="journal article" date="2014" name="Genome Announc.">
        <title>Complete Genome Sequence of Hyphomicrobium nitrativorans Strain NL23, a Denitrifying Bacterium Isolated from Biofilm of a Methanol-Fed Denitrification System Treating Seawater at the Montreal Biodome.</title>
        <authorList>
            <person name="Martineau C."/>
            <person name="Villeneuve C."/>
            <person name="Mauffrey F."/>
            <person name="Villemur R."/>
        </authorList>
    </citation>
    <scope>NUCLEOTIDE SEQUENCE [LARGE SCALE GENOMIC DNA]</scope>
    <source>
        <strain evidence="2">NL23</strain>
    </source>
</reference>
<dbReference type="PATRIC" id="fig|1029756.8.peg.1919"/>
<accession>V5SJ77</accession>
<proteinExistence type="predicted"/>
<dbReference type="Proteomes" id="UP000018542">
    <property type="component" value="Chromosome"/>
</dbReference>